<reference evidence="8" key="2">
    <citation type="submission" date="2025-08" db="UniProtKB">
        <authorList>
            <consortium name="RefSeq"/>
        </authorList>
    </citation>
    <scope>IDENTIFICATION</scope>
    <source>
        <tissue evidence="8">Leaf</tissue>
    </source>
</reference>
<dbReference type="SMART" id="SM00575">
    <property type="entry name" value="ZnF_PMZ"/>
    <property type="match status" value="1"/>
</dbReference>
<feature type="compositionally biased region" description="Polar residues" evidence="5">
    <location>
        <begin position="22"/>
        <end position="31"/>
    </location>
</feature>
<sequence length="820" mass="90029">MAGAQTGGENDPVAITDPKQLPLTQPSTDTAEPQADIGALPLTQLAPALPEITQTEGRIFRRSTMETAMDFWEGLMGEDLVLPDGVEPDRAVVEGEGREEETIRLVDDGLVGAAQKEDDSSSTGSCVGLVVEVTPPVSVPHGTICFLHLCYNDCKVIQTKINTASGLHAASNRGSSSQVHAPVVASGSGISVGEKTQDQTTVVVTTELGLTIDRGGVADPGPQDVATKKPNSSSDESGDDGYVGSGDKDLFVGKTFENRDAFKHHMALYAIKNKFVYRCAKSSPSVMVLECVGLTCTWRVYAVLVKGSNMYEVRKIGGEHCCSVDERAGYQRQATSSVIGGLLRQQFSGTGAGPRPGDIRQVMRGDHAVNISYWKAWRSRELAVDIAKGSCGASYKSLPNYLQRLVEANPGTITQLHTEYVEELGYRFKYMFVALGACVKGFQYMRKVVVVDGTHLRGKYAGCLLTASAQDGNYQIFPLAFAIVDGENDKSWEWFFHKLSSIVPDNDSVVFVSDRHASIYQGLSKVYPLAGHCACIIHLKRNIKTLFKERQLGYLVSKAARAFRMGEFYTTLTEIRSINQWCADYLVDIGLQHWTRSHFPGDRYNIMTSNLAESWNSVLRDAREYPVITLVEFIRKKLVSWFTSRRDAVKDVDAGLTPKVNSLLAASFEICGGYDVRKLDNDEYEVQDLRGASFVVSLTDRSCSCFEFQKLSIPCSHAIAAALKANVRVEGLVGDVYTIGYLKAAYAEHVSPPVELNTSNQLADDIAAISLHPPVTRRPPGRPRKKRFFSRGEVKMKKTLRYCSRCKGIGHNRATCKQAI</sequence>
<feature type="region of interest" description="Disordered" evidence="5">
    <location>
        <begin position="1"/>
        <end position="33"/>
    </location>
</feature>
<evidence type="ECO:0000313" key="7">
    <source>
        <dbReference type="Proteomes" id="UP000504610"/>
    </source>
</evidence>
<dbReference type="AlphaFoldDB" id="A0A9W3D8C6"/>
<keyword evidence="2 4" id="KW-0863">Zinc-finger</keyword>
<dbReference type="InterPro" id="IPR018289">
    <property type="entry name" value="MULE_transposase_dom"/>
</dbReference>
<keyword evidence="3" id="KW-0862">Zinc</keyword>
<dbReference type="InterPro" id="IPR004332">
    <property type="entry name" value="Transposase_MuDR"/>
</dbReference>
<gene>
    <name evidence="8" type="primary">LOC130508566</name>
</gene>
<evidence type="ECO:0000256" key="2">
    <source>
        <dbReference type="ARBA" id="ARBA00022771"/>
    </source>
</evidence>
<dbReference type="Proteomes" id="UP000504610">
    <property type="component" value="Chromosome 2"/>
</dbReference>
<proteinExistence type="predicted"/>
<evidence type="ECO:0000256" key="5">
    <source>
        <dbReference type="SAM" id="MobiDB-lite"/>
    </source>
</evidence>
<dbReference type="InterPro" id="IPR006564">
    <property type="entry name" value="Znf_PMZ"/>
</dbReference>
<dbReference type="Pfam" id="PF04434">
    <property type="entry name" value="SWIM"/>
    <property type="match status" value="1"/>
</dbReference>
<evidence type="ECO:0000259" key="6">
    <source>
        <dbReference type="PROSITE" id="PS50966"/>
    </source>
</evidence>
<dbReference type="Pfam" id="PF03108">
    <property type="entry name" value="DBD_Tnp_Mut"/>
    <property type="match status" value="1"/>
</dbReference>
<evidence type="ECO:0000256" key="3">
    <source>
        <dbReference type="ARBA" id="ARBA00022833"/>
    </source>
</evidence>
<dbReference type="OrthoDB" id="1100751at2759"/>
<evidence type="ECO:0000256" key="1">
    <source>
        <dbReference type="ARBA" id="ARBA00022723"/>
    </source>
</evidence>
<evidence type="ECO:0000256" key="4">
    <source>
        <dbReference type="PROSITE-ProRule" id="PRU00325"/>
    </source>
</evidence>
<name>A0A9W3D8C6_RAPSA</name>
<dbReference type="GO" id="GO:0008270">
    <property type="term" value="F:zinc ion binding"/>
    <property type="evidence" value="ECO:0007669"/>
    <property type="project" value="UniProtKB-KW"/>
</dbReference>
<dbReference type="KEGG" id="rsz:130508566"/>
<feature type="region of interest" description="Disordered" evidence="5">
    <location>
        <begin position="213"/>
        <end position="245"/>
    </location>
</feature>
<reference evidence="7" key="1">
    <citation type="journal article" date="2019" name="Database">
        <title>The radish genome database (RadishGD): an integrated information resource for radish genomics.</title>
        <authorList>
            <person name="Yu H.J."/>
            <person name="Baek S."/>
            <person name="Lee Y.J."/>
            <person name="Cho A."/>
            <person name="Mun J.H."/>
        </authorList>
    </citation>
    <scope>NUCLEOTIDE SEQUENCE [LARGE SCALE GENOMIC DNA]</scope>
    <source>
        <strain evidence="7">cv. WK10039</strain>
    </source>
</reference>
<keyword evidence="7" id="KW-1185">Reference proteome</keyword>
<protein>
    <submittedName>
        <fullName evidence="8">Uncharacterized protein LOC130508566</fullName>
    </submittedName>
</protein>
<evidence type="ECO:0000313" key="8">
    <source>
        <dbReference type="RefSeq" id="XP_056860121.1"/>
    </source>
</evidence>
<accession>A0A9W3D8C6</accession>
<keyword evidence="1" id="KW-0479">Metal-binding</keyword>
<dbReference type="Pfam" id="PF10551">
    <property type="entry name" value="MULE"/>
    <property type="match status" value="1"/>
</dbReference>
<organism evidence="7 8">
    <name type="scientific">Raphanus sativus</name>
    <name type="common">Radish</name>
    <name type="synonym">Raphanus raphanistrum var. sativus</name>
    <dbReference type="NCBI Taxonomy" id="3726"/>
    <lineage>
        <taxon>Eukaryota</taxon>
        <taxon>Viridiplantae</taxon>
        <taxon>Streptophyta</taxon>
        <taxon>Embryophyta</taxon>
        <taxon>Tracheophyta</taxon>
        <taxon>Spermatophyta</taxon>
        <taxon>Magnoliopsida</taxon>
        <taxon>eudicotyledons</taxon>
        <taxon>Gunneridae</taxon>
        <taxon>Pentapetalae</taxon>
        <taxon>rosids</taxon>
        <taxon>malvids</taxon>
        <taxon>Brassicales</taxon>
        <taxon>Brassicaceae</taxon>
        <taxon>Brassiceae</taxon>
        <taxon>Raphanus</taxon>
    </lineage>
</organism>
<dbReference type="PANTHER" id="PTHR31973">
    <property type="entry name" value="POLYPROTEIN, PUTATIVE-RELATED"/>
    <property type="match status" value="1"/>
</dbReference>
<dbReference type="PROSITE" id="PS50966">
    <property type="entry name" value="ZF_SWIM"/>
    <property type="match status" value="1"/>
</dbReference>
<dbReference type="GeneID" id="130508566"/>
<feature type="domain" description="SWIM-type" evidence="6">
    <location>
        <begin position="694"/>
        <end position="726"/>
    </location>
</feature>
<dbReference type="PANTHER" id="PTHR31973:SF187">
    <property type="entry name" value="MUTATOR TRANSPOSASE MUDRA PROTEIN"/>
    <property type="match status" value="1"/>
</dbReference>
<dbReference type="InterPro" id="IPR007527">
    <property type="entry name" value="Znf_SWIM"/>
</dbReference>
<dbReference type="RefSeq" id="XP_056860121.1">
    <property type="nucleotide sequence ID" value="XM_057004141.1"/>
</dbReference>